<accession>A0A6V8NN30</accession>
<proteinExistence type="predicted"/>
<dbReference type="RefSeq" id="WP_176226637.1">
    <property type="nucleotide sequence ID" value="NZ_BLRV01000055.1"/>
</dbReference>
<dbReference type="EMBL" id="BLRV01000055">
    <property type="protein sequence ID" value="GFP21507.1"/>
    <property type="molecule type" value="Genomic_DNA"/>
</dbReference>
<evidence type="ECO:0000313" key="1">
    <source>
        <dbReference type="EMBL" id="GFP21507.1"/>
    </source>
</evidence>
<evidence type="ECO:0008006" key="3">
    <source>
        <dbReference type="Google" id="ProtNLM"/>
    </source>
</evidence>
<organism evidence="1 2">
    <name type="scientific">Candidatus Hakubella thermalkaliphila</name>
    <dbReference type="NCBI Taxonomy" id="2754717"/>
    <lineage>
        <taxon>Bacteria</taxon>
        <taxon>Bacillati</taxon>
        <taxon>Actinomycetota</taxon>
        <taxon>Actinomycetota incertae sedis</taxon>
        <taxon>Candidatus Hakubellales</taxon>
        <taxon>Candidatus Hakubellaceae</taxon>
        <taxon>Candidatus Hakubella</taxon>
    </lineage>
</organism>
<sequence length="95" mass="11213">MSKVPKEIREALKKEAYEWEDAARRETAEQVEEMLEGAELFKATRLPRRPVSVRLDPRDISMLKRVARHKGIPYSQLVAIWVHERIEKERQVSTD</sequence>
<name>A0A6V8NN30_9ACTN</name>
<dbReference type="Proteomes" id="UP000580051">
    <property type="component" value="Unassembled WGS sequence"/>
</dbReference>
<gene>
    <name evidence="1" type="ORF">HKBW3S06_00734</name>
</gene>
<protein>
    <recommendedName>
        <fullName evidence="3">CopG antitoxin of type II toxin-antitoxin system</fullName>
    </recommendedName>
</protein>
<dbReference type="AlphaFoldDB" id="A0A6V8NN30"/>
<evidence type="ECO:0000313" key="2">
    <source>
        <dbReference type="Proteomes" id="UP000580051"/>
    </source>
</evidence>
<comment type="caution">
    <text evidence="1">The sequence shown here is derived from an EMBL/GenBank/DDBJ whole genome shotgun (WGS) entry which is preliminary data.</text>
</comment>
<reference evidence="1 2" key="1">
    <citation type="journal article" date="2020" name="Front. Microbiol.">
        <title>Single-cell genomics of novel Actinobacteria with the Wood-Ljungdahl pathway discovered in a serpentinizing system.</title>
        <authorList>
            <person name="Merino N."/>
            <person name="Kawai M."/>
            <person name="Boyd E.S."/>
            <person name="Colman D.R."/>
            <person name="McGlynn S.E."/>
            <person name="Nealson K.H."/>
            <person name="Kurokawa K."/>
            <person name="Hongoh Y."/>
        </authorList>
    </citation>
    <scope>NUCLEOTIDE SEQUENCE [LARGE SCALE GENOMIC DNA]</scope>
    <source>
        <strain evidence="1 2">S06</strain>
    </source>
</reference>